<keyword evidence="2" id="KW-1185">Reference proteome</keyword>
<dbReference type="RefSeq" id="WP_127075038.1">
    <property type="nucleotide sequence ID" value="NZ_CP032819.1"/>
</dbReference>
<organism evidence="1 2">
    <name type="scientific">Butyricimonas faecalis</name>
    <dbReference type="NCBI Taxonomy" id="2093856"/>
    <lineage>
        <taxon>Bacteria</taxon>
        <taxon>Pseudomonadati</taxon>
        <taxon>Bacteroidota</taxon>
        <taxon>Bacteroidia</taxon>
        <taxon>Bacteroidales</taxon>
        <taxon>Odoribacteraceae</taxon>
        <taxon>Butyricimonas</taxon>
    </lineage>
</organism>
<accession>A0A3S9VTM3</accession>
<evidence type="ECO:0000313" key="1">
    <source>
        <dbReference type="EMBL" id="AZS29914.1"/>
    </source>
</evidence>
<dbReference type="KEGG" id="buy:D8S85_10375"/>
<dbReference type="OrthoDB" id="1098427at2"/>
<gene>
    <name evidence="1" type="ORF">D8S85_10375</name>
</gene>
<proteinExistence type="predicted"/>
<reference evidence="1 2" key="1">
    <citation type="submission" date="2018-10" db="EMBL/GenBank/DDBJ databases">
        <title>Butyricimonas faecalis sp. nov., isolated from human faeces and emended description of the genus Butyricimonas.</title>
        <authorList>
            <person name="Le Roy T."/>
            <person name="Van der Smissen P."/>
            <person name="Paquot A."/>
            <person name="Delzenne N."/>
            <person name="Muccioli G."/>
            <person name="Collet J.-F."/>
            <person name="Cani P.D."/>
        </authorList>
    </citation>
    <scope>NUCLEOTIDE SEQUENCE [LARGE SCALE GENOMIC DNA]</scope>
    <source>
        <strain evidence="1 2">H184</strain>
    </source>
</reference>
<sequence length="252" mass="29143">MEKDLFRKVYKQVSGLALKDCPPSSLSGLLHGYLSVYSMVRVYPWLEDEYGSLWDIHDRIREIARVIQELLKDRDLPVDTRAGYVVDLMDAYLLYSDMKFLDTALDAAYEILIPKGSDKMVLPCRTPNICRLLCNCYYFTGEDECGMLAKNLVTEALGISRKFSHEELWDWWGAICFYEDVVGAMELSLEEQISLEEERVRLTTCVKQRKDEMIERFMGSAGEDLGALANVFKILAKRNFYEYNELNGKAFR</sequence>
<dbReference type="AlphaFoldDB" id="A0A3S9VTM3"/>
<dbReference type="EMBL" id="CP032819">
    <property type="protein sequence ID" value="AZS29914.1"/>
    <property type="molecule type" value="Genomic_DNA"/>
</dbReference>
<protein>
    <submittedName>
        <fullName evidence="1">Uncharacterized protein</fullName>
    </submittedName>
</protein>
<name>A0A3S9VTM3_9BACT</name>
<evidence type="ECO:0000313" key="2">
    <source>
        <dbReference type="Proteomes" id="UP000270673"/>
    </source>
</evidence>
<dbReference type="Proteomes" id="UP000270673">
    <property type="component" value="Chromosome"/>
</dbReference>